<sequence>MDPESAQRNANRFHVRPMVRSDWHWICGWFRDPELDRRLGPIDEEWLEHVLSEHDGVQLVLEDHKGRPAALVGCVWDPTGDEHAITDLAVAPQLRRSGIGREAVAATVAWAGHPAAKRWIAFVEVDNPSAFKFFPAIGWCHEGIEDGMHRFCREM</sequence>
<dbReference type="GO" id="GO:0016746">
    <property type="term" value="F:acyltransferase activity"/>
    <property type="evidence" value="ECO:0007669"/>
    <property type="project" value="UniProtKB-KW"/>
</dbReference>
<evidence type="ECO:0000313" key="3">
    <source>
        <dbReference type="Proteomes" id="UP001635816"/>
    </source>
</evidence>
<dbReference type="CDD" id="cd04301">
    <property type="entry name" value="NAT_SF"/>
    <property type="match status" value="1"/>
</dbReference>
<feature type="domain" description="N-acetyltransferase" evidence="1">
    <location>
        <begin position="13"/>
        <end position="155"/>
    </location>
</feature>
<name>A0ABW9L9D3_9MYCO</name>
<gene>
    <name evidence="2" type="ORF">ACK4CT_14500</name>
</gene>
<dbReference type="RefSeq" id="WP_205265805.1">
    <property type="nucleotide sequence ID" value="NZ_JBKBDD010000004.1"/>
</dbReference>
<dbReference type="InterPro" id="IPR016181">
    <property type="entry name" value="Acyl_CoA_acyltransferase"/>
</dbReference>
<dbReference type="Proteomes" id="UP001635816">
    <property type="component" value="Unassembled WGS sequence"/>
</dbReference>
<dbReference type="InterPro" id="IPR000182">
    <property type="entry name" value="GNAT_dom"/>
</dbReference>
<proteinExistence type="predicted"/>
<dbReference type="Pfam" id="PF00583">
    <property type="entry name" value="Acetyltransf_1"/>
    <property type="match status" value="1"/>
</dbReference>
<dbReference type="SUPFAM" id="SSF55729">
    <property type="entry name" value="Acyl-CoA N-acyltransferases (Nat)"/>
    <property type="match status" value="1"/>
</dbReference>
<organism evidence="2 3">
    <name type="scientific">Mycolicibacterium nivoides</name>
    <dbReference type="NCBI Taxonomy" id="2487344"/>
    <lineage>
        <taxon>Bacteria</taxon>
        <taxon>Bacillati</taxon>
        <taxon>Actinomycetota</taxon>
        <taxon>Actinomycetes</taxon>
        <taxon>Mycobacteriales</taxon>
        <taxon>Mycobacteriaceae</taxon>
        <taxon>Mycolicibacterium</taxon>
    </lineage>
</organism>
<comment type="caution">
    <text evidence="2">The sequence shown here is derived from an EMBL/GenBank/DDBJ whole genome shotgun (WGS) entry which is preliminary data.</text>
</comment>
<keyword evidence="2" id="KW-0808">Transferase</keyword>
<reference evidence="2 3" key="1">
    <citation type="submission" date="2024-12" db="EMBL/GenBank/DDBJ databases">
        <title>The coexistence of Mycolicibacterium septicum and Mycolicibacterium nivoides in clinical samples.</title>
        <authorList>
            <person name="Wang C."/>
            <person name="Feng Y."/>
            <person name="Zong Z."/>
        </authorList>
    </citation>
    <scope>NUCLEOTIDE SEQUENCE [LARGE SCALE GENOMIC DNA]</scope>
    <source>
        <strain evidence="2 3">120309</strain>
    </source>
</reference>
<keyword evidence="3" id="KW-1185">Reference proteome</keyword>
<dbReference type="EC" id="2.3.-.-" evidence="2"/>
<keyword evidence="2" id="KW-0012">Acyltransferase</keyword>
<evidence type="ECO:0000313" key="2">
    <source>
        <dbReference type="EMBL" id="MFN6544400.1"/>
    </source>
</evidence>
<dbReference type="Gene3D" id="3.40.630.30">
    <property type="match status" value="1"/>
</dbReference>
<dbReference type="EMBL" id="JBKBDD010000004">
    <property type="protein sequence ID" value="MFN6544400.1"/>
    <property type="molecule type" value="Genomic_DNA"/>
</dbReference>
<evidence type="ECO:0000259" key="1">
    <source>
        <dbReference type="PROSITE" id="PS51186"/>
    </source>
</evidence>
<dbReference type="PROSITE" id="PS51186">
    <property type="entry name" value="GNAT"/>
    <property type="match status" value="1"/>
</dbReference>
<accession>A0ABW9L9D3</accession>
<protein>
    <submittedName>
        <fullName evidence="2">GNAT family N-acetyltransferase</fullName>
        <ecNumber evidence="2">2.3.-.-</ecNumber>
    </submittedName>
</protein>